<dbReference type="OrthoDB" id="1680906at2"/>
<dbReference type="SUPFAM" id="SSF50814">
    <property type="entry name" value="Lipocalins"/>
    <property type="match status" value="1"/>
</dbReference>
<comment type="caution">
    <text evidence="1">The sequence shown here is derived from an EMBL/GenBank/DDBJ whole genome shotgun (WGS) entry which is preliminary data.</text>
</comment>
<dbReference type="RefSeq" id="WP_114297004.1">
    <property type="nucleotide sequence ID" value="NZ_QPJT01000006.1"/>
</dbReference>
<proteinExistence type="predicted"/>
<gene>
    <name evidence="1" type="ORF">DFR58_10617</name>
</gene>
<dbReference type="InterPro" id="IPR012674">
    <property type="entry name" value="Calycin"/>
</dbReference>
<name>A0A369B8J5_9FIRM</name>
<dbReference type="AlphaFoldDB" id="A0A369B8J5"/>
<organism evidence="1 2">
    <name type="scientific">Anaerobacterium chartisolvens</name>
    <dbReference type="NCBI Taxonomy" id="1297424"/>
    <lineage>
        <taxon>Bacteria</taxon>
        <taxon>Bacillati</taxon>
        <taxon>Bacillota</taxon>
        <taxon>Clostridia</taxon>
        <taxon>Eubacteriales</taxon>
        <taxon>Oscillospiraceae</taxon>
        <taxon>Anaerobacterium</taxon>
    </lineage>
</organism>
<dbReference type="Pfam" id="PF09148">
    <property type="entry name" value="DUF1934"/>
    <property type="match status" value="1"/>
</dbReference>
<reference evidence="1 2" key="1">
    <citation type="submission" date="2018-07" db="EMBL/GenBank/DDBJ databases">
        <title>Genomic Encyclopedia of Type Strains, Phase IV (KMG-IV): sequencing the most valuable type-strain genomes for metagenomic binning, comparative biology and taxonomic classification.</title>
        <authorList>
            <person name="Goeker M."/>
        </authorList>
    </citation>
    <scope>NUCLEOTIDE SEQUENCE [LARGE SCALE GENOMIC DNA]</scope>
    <source>
        <strain evidence="1 2">DSM 27016</strain>
    </source>
</reference>
<dbReference type="EMBL" id="QPJT01000006">
    <property type="protein sequence ID" value="RCX17852.1"/>
    <property type="molecule type" value="Genomic_DNA"/>
</dbReference>
<dbReference type="Gene3D" id="2.40.128.20">
    <property type="match status" value="1"/>
</dbReference>
<evidence type="ECO:0000313" key="2">
    <source>
        <dbReference type="Proteomes" id="UP000253034"/>
    </source>
</evidence>
<dbReference type="Proteomes" id="UP000253034">
    <property type="component" value="Unassembled WGS sequence"/>
</dbReference>
<accession>A0A369B8J5</accession>
<dbReference type="InterPro" id="IPR015231">
    <property type="entry name" value="DUF1934"/>
</dbReference>
<sequence length="147" mass="16245">MLNNSGSKNVIISVSGTQAIIDQGINHVELVTEGRYYKKADTYYAVYKESEVTGMEGTTTTLKISDRSVTLMRFGTVNTQFIFEQGQKHMSYYDTVNGAFTIGIFTNEVDVSVDDDGGQIKVDYEIEIDGQKSGINDFIMVIRQAGG</sequence>
<protein>
    <submittedName>
        <fullName evidence="1">Uncharacterized beta-barrel protein YwiB (DUF1934 family)</fullName>
    </submittedName>
</protein>
<keyword evidence="2" id="KW-1185">Reference proteome</keyword>
<evidence type="ECO:0000313" key="1">
    <source>
        <dbReference type="EMBL" id="RCX17852.1"/>
    </source>
</evidence>